<dbReference type="eggNOG" id="COG3631">
    <property type="taxonomic scope" value="Bacteria"/>
</dbReference>
<keyword evidence="2" id="KW-1185">Reference proteome</keyword>
<evidence type="ECO:0000313" key="1">
    <source>
        <dbReference type="EMBL" id="AFM17016.1"/>
    </source>
</evidence>
<dbReference type="EMBL" id="CP003053">
    <property type="protein sequence ID" value="AFM17016.1"/>
    <property type="molecule type" value="Genomic_DNA"/>
</dbReference>
<dbReference type="RefSeq" id="WP_014815496.1">
    <property type="nucleotide sequence ID" value="NC_018027.1"/>
</dbReference>
<dbReference type="STRING" id="710421.Mycch_2239"/>
<gene>
    <name evidence="1" type="ordered locus">Mycch_2239</name>
</gene>
<dbReference type="GO" id="GO:0030638">
    <property type="term" value="P:polyketide metabolic process"/>
    <property type="evidence" value="ECO:0007669"/>
    <property type="project" value="InterPro"/>
</dbReference>
<dbReference type="HOGENOM" id="CLU_100997_5_0_11"/>
<dbReference type="Gene3D" id="3.10.450.50">
    <property type="match status" value="1"/>
</dbReference>
<protein>
    <submittedName>
        <fullName evidence="1">SnoaL-like polyketide cyclase</fullName>
    </submittedName>
</protein>
<dbReference type="OrthoDB" id="9182871at2"/>
<organism evidence="1 2">
    <name type="scientific">Mycolicibacterium chubuense (strain NBB4)</name>
    <name type="common">Mycobacterium chubuense</name>
    <dbReference type="NCBI Taxonomy" id="710421"/>
    <lineage>
        <taxon>Bacteria</taxon>
        <taxon>Bacillati</taxon>
        <taxon>Actinomycetota</taxon>
        <taxon>Actinomycetes</taxon>
        <taxon>Mycobacteriales</taxon>
        <taxon>Mycobacteriaceae</taxon>
        <taxon>Mycolicibacterium</taxon>
    </lineage>
</organism>
<dbReference type="AlphaFoldDB" id="I4BIA9"/>
<dbReference type="InterPro" id="IPR009959">
    <property type="entry name" value="Cyclase_SnoaL-like"/>
</dbReference>
<dbReference type="KEGG" id="mcb:Mycch_2239"/>
<evidence type="ECO:0000313" key="2">
    <source>
        <dbReference type="Proteomes" id="UP000006057"/>
    </source>
</evidence>
<sequence>MSSTKLVAAFWDDVWNAHAADAVGQFVADDIVAEAGGQEIAGISNVRDWVQQFLDHVNELHVDVLETFQNEDGTRVTSRLLLTGTNNGILGTEANGKPIAVTGCAVWAVDKGKVQHGWVEQASFGLYRRLLAPRH</sequence>
<accession>I4BIA9</accession>
<dbReference type="Proteomes" id="UP000006057">
    <property type="component" value="Chromosome"/>
</dbReference>
<dbReference type="SUPFAM" id="SSF54427">
    <property type="entry name" value="NTF2-like"/>
    <property type="match status" value="1"/>
</dbReference>
<proteinExistence type="predicted"/>
<dbReference type="PATRIC" id="fig|710421.3.peg.2233"/>
<dbReference type="Pfam" id="PF07366">
    <property type="entry name" value="SnoaL"/>
    <property type="match status" value="1"/>
</dbReference>
<name>I4BIA9_MYCCN</name>
<dbReference type="InterPro" id="IPR032710">
    <property type="entry name" value="NTF2-like_dom_sf"/>
</dbReference>
<reference evidence="1 2" key="1">
    <citation type="submission" date="2012-06" db="EMBL/GenBank/DDBJ databases">
        <title>Complete sequence of chromosome of Mycobacterium chubuense NBB4.</title>
        <authorList>
            <consortium name="US DOE Joint Genome Institute"/>
            <person name="Lucas S."/>
            <person name="Han J."/>
            <person name="Lapidus A."/>
            <person name="Cheng J.-F."/>
            <person name="Goodwin L."/>
            <person name="Pitluck S."/>
            <person name="Peters L."/>
            <person name="Mikhailova N."/>
            <person name="Teshima H."/>
            <person name="Detter J.C."/>
            <person name="Han C."/>
            <person name="Tapia R."/>
            <person name="Land M."/>
            <person name="Hauser L."/>
            <person name="Kyrpides N."/>
            <person name="Ivanova N."/>
            <person name="Pagani I."/>
            <person name="Mattes T."/>
            <person name="Holmes A."/>
            <person name="Rutledge P."/>
            <person name="Paulsen I."/>
            <person name="Coleman N."/>
            <person name="Woyke T."/>
        </authorList>
    </citation>
    <scope>NUCLEOTIDE SEQUENCE [LARGE SCALE GENOMIC DNA]</scope>
    <source>
        <strain evidence="1 2">NBB4</strain>
    </source>
</reference>